<evidence type="ECO:0000313" key="3">
    <source>
        <dbReference type="Proteomes" id="UP001227543"/>
    </source>
</evidence>
<feature type="region of interest" description="Disordered" evidence="1">
    <location>
        <begin position="1"/>
        <end position="20"/>
    </location>
</feature>
<feature type="region of interest" description="Disordered" evidence="1">
    <location>
        <begin position="117"/>
        <end position="159"/>
    </location>
</feature>
<accession>A0ABQ9QQN9</accession>
<keyword evidence="3" id="KW-1185">Reference proteome</keyword>
<dbReference type="Proteomes" id="UP001227543">
    <property type="component" value="Unassembled WGS sequence"/>
</dbReference>
<dbReference type="RefSeq" id="XP_060375500.1">
    <property type="nucleotide sequence ID" value="XM_060529917.1"/>
</dbReference>
<evidence type="ECO:0000313" key="2">
    <source>
        <dbReference type="EMBL" id="KAK1481667.1"/>
    </source>
</evidence>
<feature type="compositionally biased region" description="Low complexity" evidence="1">
    <location>
        <begin position="10"/>
        <end position="20"/>
    </location>
</feature>
<proteinExistence type="predicted"/>
<evidence type="ECO:0000256" key="1">
    <source>
        <dbReference type="SAM" id="MobiDB-lite"/>
    </source>
</evidence>
<gene>
    <name evidence="2" type="ORF">CTAM01_13915</name>
</gene>
<dbReference type="EMBL" id="MLFU01000108">
    <property type="protein sequence ID" value="KAK1481667.1"/>
    <property type="molecule type" value="Genomic_DNA"/>
</dbReference>
<name>A0ABQ9QQN9_9PEZI</name>
<reference evidence="2 3" key="1">
    <citation type="submission" date="2016-10" db="EMBL/GenBank/DDBJ databases">
        <title>The genome sequence of Colletotrichum fioriniae PJ7.</title>
        <authorList>
            <person name="Baroncelli R."/>
        </authorList>
    </citation>
    <scope>NUCLEOTIDE SEQUENCE [LARGE SCALE GENOMIC DNA]</scope>
    <source>
        <strain evidence="2 3">Tom-12</strain>
    </source>
</reference>
<dbReference type="GeneID" id="85414155"/>
<comment type="caution">
    <text evidence="2">The sequence shown here is derived from an EMBL/GenBank/DDBJ whole genome shotgun (WGS) entry which is preliminary data.</text>
</comment>
<protein>
    <submittedName>
        <fullName evidence="2">Uncharacterized protein</fullName>
    </submittedName>
</protein>
<feature type="compositionally biased region" description="Polar residues" evidence="1">
    <location>
        <begin position="117"/>
        <end position="134"/>
    </location>
</feature>
<organism evidence="2 3">
    <name type="scientific">Colletotrichum tamarilloi</name>
    <dbReference type="NCBI Taxonomy" id="1209934"/>
    <lineage>
        <taxon>Eukaryota</taxon>
        <taxon>Fungi</taxon>
        <taxon>Dikarya</taxon>
        <taxon>Ascomycota</taxon>
        <taxon>Pezizomycotina</taxon>
        <taxon>Sordariomycetes</taxon>
        <taxon>Hypocreomycetidae</taxon>
        <taxon>Glomerellales</taxon>
        <taxon>Glomerellaceae</taxon>
        <taxon>Colletotrichum</taxon>
        <taxon>Colletotrichum acutatum species complex</taxon>
    </lineage>
</organism>
<sequence length="208" mass="22593">MIGGILRPKSTSSSTLAPASSPDPLFPCHTCLLLFSVYHQHHHHHQSPLQQCQTATLRPRLSLVLGVAFPPPPPSNTTGQCSIVQSNHAHCRINSKAQSLACWISRHALHALRMPHSVTQSPSSNNHHCQTATTRRPPIGPANGPRLMSPRRPSPTSPSVSIVGCLPTQRHAILPLTTLILCNPHMSALIQGPDYYGSRLTSQLEARL</sequence>